<dbReference type="PANTHER" id="PTHR48100">
    <property type="entry name" value="BROAD-SPECIFICITY PHOSPHATASE YOR283W-RELATED"/>
    <property type="match status" value="1"/>
</dbReference>
<evidence type="ECO:0000313" key="1">
    <source>
        <dbReference type="EMBL" id="CDF88996.1"/>
    </source>
</evidence>
<dbReference type="Proteomes" id="UP000019375">
    <property type="component" value="Unassembled WGS sequence"/>
</dbReference>
<dbReference type="InterPro" id="IPR050275">
    <property type="entry name" value="PGM_Phosphatase"/>
</dbReference>
<evidence type="ECO:0000313" key="2">
    <source>
        <dbReference type="Proteomes" id="UP000019375"/>
    </source>
</evidence>
<dbReference type="PANTHER" id="PTHR48100:SF1">
    <property type="entry name" value="HISTIDINE PHOSPHATASE FAMILY PROTEIN-RELATED"/>
    <property type="match status" value="1"/>
</dbReference>
<dbReference type="InterPro" id="IPR029033">
    <property type="entry name" value="His_PPase_superfam"/>
</dbReference>
<dbReference type="SMART" id="SM00855">
    <property type="entry name" value="PGAM"/>
    <property type="match status" value="1"/>
</dbReference>
<accession>A0A8J2T4K9</accession>
<dbReference type="Gene3D" id="3.40.50.1240">
    <property type="entry name" value="Phosphoglycerate mutase-like"/>
    <property type="match status" value="1"/>
</dbReference>
<dbReference type="EMBL" id="HG316456">
    <property type="protein sequence ID" value="CDF88996.1"/>
    <property type="molecule type" value="Genomic_DNA"/>
</dbReference>
<keyword evidence="2" id="KW-1185">Reference proteome</keyword>
<gene>
    <name evidence="1" type="ORF">BN860_06722g</name>
</gene>
<dbReference type="SUPFAM" id="SSF53254">
    <property type="entry name" value="Phosphoglycerate mutase-like"/>
    <property type="match status" value="1"/>
</dbReference>
<dbReference type="AlphaFoldDB" id="A0A8J2T4K9"/>
<dbReference type="Pfam" id="PF00300">
    <property type="entry name" value="His_Phos_1"/>
    <property type="match status" value="1"/>
</dbReference>
<dbReference type="InterPro" id="IPR013078">
    <property type="entry name" value="His_Pase_superF_clade-1"/>
</dbReference>
<sequence>MVVLIIQRHGQGYHNAAEVRYGPLWDSYWSYQEGDEYGSWADANLTPLGERQARDQAILMRSLVERYGQPTAFFCSPMRRCLKTLLMTWGQVEQVVVIEELRERLGVHACDRRVPHSEALQDLSQCKTIFQYDEDYPEEDELWQENHRETEQEMDVRLRGPLERILGTVSHGVVSITCHSGVIRSLQRIMGLSEQRVQPAGVMCIELNGGKATRLL</sequence>
<organism evidence="1 2">
    <name type="scientific">Zygosaccharomyces bailii (strain CLIB 213 / ATCC 58445 / CBS 680 / BCRC 21525 / NBRC 1098 / NCYC 1416 / NRRL Y-2227)</name>
    <dbReference type="NCBI Taxonomy" id="1333698"/>
    <lineage>
        <taxon>Eukaryota</taxon>
        <taxon>Fungi</taxon>
        <taxon>Dikarya</taxon>
        <taxon>Ascomycota</taxon>
        <taxon>Saccharomycotina</taxon>
        <taxon>Saccharomycetes</taxon>
        <taxon>Saccharomycetales</taxon>
        <taxon>Saccharomycetaceae</taxon>
        <taxon>Zygosaccharomyces</taxon>
    </lineage>
</organism>
<proteinExistence type="predicted"/>
<dbReference type="GO" id="GO:0005737">
    <property type="term" value="C:cytoplasm"/>
    <property type="evidence" value="ECO:0007669"/>
    <property type="project" value="TreeGrafter"/>
</dbReference>
<dbReference type="OrthoDB" id="496981at2759"/>
<dbReference type="GO" id="GO:0016791">
    <property type="term" value="F:phosphatase activity"/>
    <property type="evidence" value="ECO:0007669"/>
    <property type="project" value="TreeGrafter"/>
</dbReference>
<reference evidence="2" key="1">
    <citation type="journal article" date="2013" name="Genome Announc.">
        <title>Genome sequence of the food spoilage yeast Zygosaccharomyces bailii CLIB 213(T).</title>
        <authorList>
            <person name="Galeote V."/>
            <person name="Bigey F."/>
            <person name="Devillers H."/>
            <person name="Neuveglise C."/>
            <person name="Dequin S."/>
        </authorList>
    </citation>
    <scope>NUCLEOTIDE SEQUENCE [LARGE SCALE GENOMIC DNA]</scope>
    <source>
        <strain evidence="2">CLIB 213 / ATCC 58445 / CBS 680 / CCRC 21525 / NBRC 1098 / NCYC 1416 / NRRL Y-2227</strain>
    </source>
</reference>
<protein>
    <submittedName>
        <fullName evidence="1">ZYBA0S03-06722g1_1</fullName>
    </submittedName>
</protein>
<dbReference type="CDD" id="cd07067">
    <property type="entry name" value="HP_PGM_like"/>
    <property type="match status" value="1"/>
</dbReference>
<name>A0A8J2T4K9_ZYGB2</name>